<dbReference type="AlphaFoldDB" id="A0A1I0IF54"/>
<name>A0A1I0IF54_9BACI</name>
<dbReference type="RefSeq" id="WP_093136979.1">
    <property type="nucleotide sequence ID" value="NZ_FOHJ01000012.1"/>
</dbReference>
<evidence type="ECO:0000313" key="1">
    <source>
        <dbReference type="EMBL" id="SET94877.1"/>
    </source>
</evidence>
<evidence type="ECO:0000313" key="2">
    <source>
        <dbReference type="Proteomes" id="UP000199095"/>
    </source>
</evidence>
<dbReference type="EMBL" id="FOHJ01000012">
    <property type="protein sequence ID" value="SET94877.1"/>
    <property type="molecule type" value="Genomic_DNA"/>
</dbReference>
<organism evidence="1 2">
    <name type="scientific">Salinibacillus kushneri</name>
    <dbReference type="NCBI Taxonomy" id="237682"/>
    <lineage>
        <taxon>Bacteria</taxon>
        <taxon>Bacillati</taxon>
        <taxon>Bacillota</taxon>
        <taxon>Bacilli</taxon>
        <taxon>Bacillales</taxon>
        <taxon>Bacillaceae</taxon>
        <taxon>Salinibacillus</taxon>
    </lineage>
</organism>
<sequence>MKILIKHIDIAYQDITTFDDSEPELTPVDVDIHYEMYKGQNTMPGKMTLAFSEYESMNHYELVHHVQQELQQHLQAFEHDKQ</sequence>
<reference evidence="2" key="1">
    <citation type="submission" date="2016-10" db="EMBL/GenBank/DDBJ databases">
        <authorList>
            <person name="Varghese N."/>
            <person name="Submissions S."/>
        </authorList>
    </citation>
    <scope>NUCLEOTIDE SEQUENCE [LARGE SCALE GENOMIC DNA]</scope>
    <source>
        <strain evidence="2">CGMCC 1.3566</strain>
    </source>
</reference>
<proteinExistence type="predicted"/>
<keyword evidence="2" id="KW-1185">Reference proteome</keyword>
<dbReference type="Proteomes" id="UP000199095">
    <property type="component" value="Unassembled WGS sequence"/>
</dbReference>
<gene>
    <name evidence="1" type="ORF">SAMN05421676_11219</name>
</gene>
<protein>
    <submittedName>
        <fullName evidence="1">Uncharacterized protein</fullName>
    </submittedName>
</protein>
<dbReference type="STRING" id="237682.SAMN05421676_11219"/>
<accession>A0A1I0IF54</accession>